<dbReference type="Gene3D" id="2.30.180.10">
    <property type="entry name" value="FAS1 domain"/>
    <property type="match status" value="1"/>
</dbReference>
<dbReference type="STRING" id="1936003.STSP2_00841"/>
<dbReference type="InterPro" id="IPR036378">
    <property type="entry name" value="FAS1_dom_sf"/>
</dbReference>
<dbReference type="PROSITE" id="PS50213">
    <property type="entry name" value="FAS1"/>
    <property type="match status" value="1"/>
</dbReference>
<dbReference type="InterPro" id="IPR008979">
    <property type="entry name" value="Galactose-bd-like_sf"/>
</dbReference>
<gene>
    <name evidence="4" type="ORF">STSP2_00841</name>
</gene>
<dbReference type="KEGG" id="alus:STSP2_00841"/>
<dbReference type="SUPFAM" id="SSF82153">
    <property type="entry name" value="FAS1 domain"/>
    <property type="match status" value="1"/>
</dbReference>
<dbReference type="OrthoDB" id="9800666at2"/>
<reference evidence="5" key="1">
    <citation type="submission" date="2017-02" db="EMBL/GenBank/DDBJ databases">
        <title>Comparative genomics and description of representatives of a novel lineage of planctomycetes thriving in anoxic sediments.</title>
        <authorList>
            <person name="Spring S."/>
            <person name="Bunk B."/>
            <person name="Sproer C."/>
        </authorList>
    </citation>
    <scope>NUCLEOTIDE SEQUENCE [LARGE SCALE GENOMIC DNA]</scope>
    <source>
        <strain evidence="5">ST-NAGAB-D1</strain>
    </source>
</reference>
<evidence type="ECO:0000256" key="1">
    <source>
        <dbReference type="ARBA" id="ARBA00007884"/>
    </source>
</evidence>
<evidence type="ECO:0000313" key="4">
    <source>
        <dbReference type="EMBL" id="AQT67693.1"/>
    </source>
</evidence>
<feature type="signal peptide" evidence="2">
    <location>
        <begin position="1"/>
        <end position="23"/>
    </location>
</feature>
<keyword evidence="2" id="KW-0732">Signal</keyword>
<organism evidence="4 5">
    <name type="scientific">Anaerohalosphaera lusitana</name>
    <dbReference type="NCBI Taxonomy" id="1936003"/>
    <lineage>
        <taxon>Bacteria</taxon>
        <taxon>Pseudomonadati</taxon>
        <taxon>Planctomycetota</taxon>
        <taxon>Phycisphaerae</taxon>
        <taxon>Sedimentisphaerales</taxon>
        <taxon>Anaerohalosphaeraceae</taxon>
        <taxon>Anaerohalosphaera</taxon>
    </lineage>
</organism>
<keyword evidence="5" id="KW-1185">Reference proteome</keyword>
<dbReference type="Pfam" id="PF02469">
    <property type="entry name" value="Fasciclin"/>
    <property type="match status" value="1"/>
</dbReference>
<sequence length="424" mass="46155" precursor="true">MRHLRTNAVILLITLFSLSTGIAAESSQKTLFDFTGESAESKWLSVNDTVMGGISEGRARVSEDNTLVFSGNLSLENQGGFASIRSKPTDLNLEAYEAFALRVRGDGRPYYFDIRPSSRNSATSYRATLKTQKDTWKEVRFPIDSFEYTTFGRRVSGVAPPKAGDIQSVGFTLSDKKAGPFRLEVASIRAIKTDAAAKNDKDIVETAVAAGQFETLVAALKAAGLVETLKGDGPFTVFAPTDKAFAKLPKGTVDELLKEENRDKLTAILTYHVLPSKILLASQDSETIQGQTLAIKTSGSFTVNNAKVITPDIPASNGVIHVIDSVLLPATGKKTPRQDAKSVIELAISRGVPVFNAGQFSACAAIYEVTVESLLKSNENGLREAERETLRNALRETREEESPREKAWILRRALDSVYRSLNAD</sequence>
<dbReference type="PANTHER" id="PTHR13194:SF19">
    <property type="entry name" value="NAD(P)-BINDING ROSSMANN-FOLD SUPERFAMILY PROTEIN"/>
    <property type="match status" value="1"/>
</dbReference>
<dbReference type="EMBL" id="CP019791">
    <property type="protein sequence ID" value="AQT67693.1"/>
    <property type="molecule type" value="Genomic_DNA"/>
</dbReference>
<dbReference type="AlphaFoldDB" id="A0A1U9NID6"/>
<dbReference type="FunFam" id="2.30.180.10:FF:000019">
    <property type="entry name" value="Cell surface lipoprotein"/>
    <property type="match status" value="1"/>
</dbReference>
<accession>A0A1U9NID6</accession>
<feature type="domain" description="FAS1" evidence="3">
    <location>
        <begin position="200"/>
        <end position="327"/>
    </location>
</feature>
<comment type="similarity">
    <text evidence="1">Belongs to the CIA30 family.</text>
</comment>
<protein>
    <submittedName>
        <fullName evidence="4">Immunogenic protein MPT70</fullName>
    </submittedName>
</protein>
<dbReference type="InterPro" id="IPR000782">
    <property type="entry name" value="FAS1_domain"/>
</dbReference>
<dbReference type="PANTHER" id="PTHR13194">
    <property type="entry name" value="COMPLEX I INTERMEDIATE-ASSOCIATED PROTEIN 30"/>
    <property type="match status" value="1"/>
</dbReference>
<dbReference type="InterPro" id="IPR039131">
    <property type="entry name" value="NDUFAF1"/>
</dbReference>
<dbReference type="SUPFAM" id="SSF49785">
    <property type="entry name" value="Galactose-binding domain-like"/>
    <property type="match status" value="1"/>
</dbReference>
<evidence type="ECO:0000256" key="2">
    <source>
        <dbReference type="SAM" id="SignalP"/>
    </source>
</evidence>
<evidence type="ECO:0000259" key="3">
    <source>
        <dbReference type="PROSITE" id="PS50213"/>
    </source>
</evidence>
<dbReference type="Proteomes" id="UP000189674">
    <property type="component" value="Chromosome"/>
</dbReference>
<dbReference type="Pfam" id="PF08547">
    <property type="entry name" value="CIA30"/>
    <property type="match status" value="1"/>
</dbReference>
<evidence type="ECO:0000313" key="5">
    <source>
        <dbReference type="Proteomes" id="UP000189674"/>
    </source>
</evidence>
<proteinExistence type="inferred from homology"/>
<dbReference type="InterPro" id="IPR013857">
    <property type="entry name" value="NADH-UbQ_OxRdtase-assoc_prot30"/>
</dbReference>
<feature type="chain" id="PRO_5012256715" evidence="2">
    <location>
        <begin position="24"/>
        <end position="424"/>
    </location>
</feature>
<name>A0A1U9NID6_9BACT</name>
<dbReference type="SMART" id="SM00554">
    <property type="entry name" value="FAS1"/>
    <property type="match status" value="1"/>
</dbReference>